<feature type="domain" description="Polysaccharide biosynthesis protein CapD-like" evidence="2">
    <location>
        <begin position="149"/>
        <end position="431"/>
    </location>
</feature>
<dbReference type="KEGG" id="pth:PTH_1075"/>
<protein>
    <submittedName>
        <fullName evidence="3">Predicted nucleoside-diphosphate sugar epimerases</fullName>
    </submittedName>
</protein>
<dbReference type="InterPro" id="IPR036291">
    <property type="entry name" value="NAD(P)-bd_dom_sf"/>
</dbReference>
<organism evidence="3 4">
    <name type="scientific">Pelotomaculum thermopropionicum (strain DSM 13744 / JCM 10971 / SI)</name>
    <dbReference type="NCBI Taxonomy" id="370438"/>
    <lineage>
        <taxon>Bacteria</taxon>
        <taxon>Bacillati</taxon>
        <taxon>Bacillota</taxon>
        <taxon>Clostridia</taxon>
        <taxon>Eubacteriales</taxon>
        <taxon>Desulfotomaculaceae</taxon>
        <taxon>Pelotomaculum</taxon>
    </lineage>
</organism>
<gene>
    <name evidence="3" type="ordered locus">PTH_1075</name>
</gene>
<dbReference type="EMBL" id="AP009389">
    <property type="protein sequence ID" value="BAF59256.1"/>
    <property type="molecule type" value="Genomic_DNA"/>
</dbReference>
<reference evidence="4" key="1">
    <citation type="journal article" date="2008" name="Genome Res.">
        <title>The genome of Pelotomaculum thermopropionicum reveals niche-associated evolution in anaerobic microbiota.</title>
        <authorList>
            <person name="Kosaka T."/>
            <person name="Kato S."/>
            <person name="Shimoyama T."/>
            <person name="Ishii S."/>
            <person name="Abe T."/>
            <person name="Watanabe K."/>
        </authorList>
    </citation>
    <scope>NUCLEOTIDE SEQUENCE [LARGE SCALE GENOMIC DNA]</scope>
    <source>
        <strain evidence="4">DSM 13744 / JCM 10971 / SI</strain>
    </source>
</reference>
<dbReference type="AlphaFoldDB" id="A5D3D3"/>
<accession>A5D3D3</accession>
<dbReference type="STRING" id="370438.PTH_1075"/>
<name>A5D3D3_PELTS</name>
<dbReference type="SUPFAM" id="SSF51735">
    <property type="entry name" value="NAD(P)-binding Rossmann-fold domains"/>
    <property type="match status" value="2"/>
</dbReference>
<dbReference type="PANTHER" id="PTHR43318:SF1">
    <property type="entry name" value="POLYSACCHARIDE BIOSYNTHESIS PROTEIN EPSC-RELATED"/>
    <property type="match status" value="1"/>
</dbReference>
<dbReference type="InterPro" id="IPR051203">
    <property type="entry name" value="Polysaccharide_Synthase-Rel"/>
</dbReference>
<dbReference type="PANTHER" id="PTHR43318">
    <property type="entry name" value="UDP-N-ACETYLGLUCOSAMINE 4,6-DEHYDRATASE"/>
    <property type="match status" value="1"/>
</dbReference>
<dbReference type="Gene3D" id="3.40.50.720">
    <property type="entry name" value="NAD(P)-binding Rossmann-like Domain"/>
    <property type="match status" value="2"/>
</dbReference>
<dbReference type="eggNOG" id="COG1086">
    <property type="taxonomic scope" value="Bacteria"/>
</dbReference>
<dbReference type="Proteomes" id="UP000006556">
    <property type="component" value="Chromosome"/>
</dbReference>
<proteinExistence type="inferred from homology"/>
<keyword evidence="4" id="KW-1185">Reference proteome</keyword>
<evidence type="ECO:0000313" key="3">
    <source>
        <dbReference type="EMBL" id="BAF59256.1"/>
    </source>
</evidence>
<dbReference type="Pfam" id="PF02719">
    <property type="entry name" value="Polysacc_synt_2"/>
    <property type="match status" value="1"/>
</dbReference>
<dbReference type="Pfam" id="PF13727">
    <property type="entry name" value="CoA_binding_3"/>
    <property type="match status" value="1"/>
</dbReference>
<evidence type="ECO:0000313" key="4">
    <source>
        <dbReference type="Proteomes" id="UP000006556"/>
    </source>
</evidence>
<dbReference type="CDD" id="cd05237">
    <property type="entry name" value="UDP_invert_4-6DH_SDR_e"/>
    <property type="match status" value="1"/>
</dbReference>
<comment type="similarity">
    <text evidence="1">Belongs to the polysaccharide synthase family.</text>
</comment>
<dbReference type="HOGENOM" id="CLU_013560_5_2_9"/>
<dbReference type="InterPro" id="IPR003869">
    <property type="entry name" value="Polysac_CapD-like"/>
</dbReference>
<evidence type="ECO:0000256" key="1">
    <source>
        <dbReference type="ARBA" id="ARBA00007430"/>
    </source>
</evidence>
<sequence length="473" mass="52001">MVTAKAKPVLIIGAGVAGGVVAEVLSKNRNREFEPVGFVDDDPEKQQKILHGLPVLGTREDIPALVRRLNIEEIIIAIPSARGQVVSQIVEICQRSRARLKILPGFYDLITGRIKISKIRDVEIDDLLGREPVFLNVEQVAGYLAGRTVLITGAGGSIGSELSRHLARFSLKKLILLGRGEGSIYEIESDLRDNYPGLGMEAEIGDIRDRPRMDKIFGSHKPDVVFHAAAHKHVFYMERCPDEAVKNNIIGTRNVAEAAFRNGVGTFILISSDKAVNPASIMGATKRVAEMIIQTMNDRGGTRFAAVRFGNVLGSRGSVVPLFKRQIARGGPVTITHPGMVRYFMTTGEAAQLVIEAGALARGGEIFVLDMGRPVKIIDLARNLIRLSGYEPGKDIRFRFTGMRPGEKLVEQLVGDDEEVVPTGHKRIFAISGRRWEPAKLKALLDAFENPGFSYQEREIIALLQTVLPDFKK</sequence>
<evidence type="ECO:0000259" key="2">
    <source>
        <dbReference type="Pfam" id="PF02719"/>
    </source>
</evidence>